<evidence type="ECO:0000256" key="4">
    <source>
        <dbReference type="ARBA" id="ARBA00022927"/>
    </source>
</evidence>
<keyword evidence="4 6" id="KW-0653">Protein transport</keyword>
<dbReference type="InterPro" id="IPR016024">
    <property type="entry name" value="ARM-type_fold"/>
</dbReference>
<keyword evidence="2 6" id="KW-0813">Transport</keyword>
<keyword evidence="3 6" id="KW-0690">Ribosome biogenesis</keyword>
<accession>A0A9N9FM57</accession>
<dbReference type="GO" id="GO:0015031">
    <property type="term" value="P:protein transport"/>
    <property type="evidence" value="ECO:0007669"/>
    <property type="project" value="UniProtKB-KW"/>
</dbReference>
<feature type="domain" description="SDA1 N-terminal" evidence="9">
    <location>
        <begin position="149"/>
        <end position="403"/>
    </location>
</feature>
<dbReference type="GO" id="GO:0000055">
    <property type="term" value="P:ribosomal large subunit export from nucleus"/>
    <property type="evidence" value="ECO:0007669"/>
    <property type="project" value="UniProtKB-UniRule"/>
</dbReference>
<keyword evidence="12" id="KW-1185">Reference proteome</keyword>
<dbReference type="Pfam" id="PF05285">
    <property type="entry name" value="SDA1_dom"/>
    <property type="match status" value="1"/>
</dbReference>
<evidence type="ECO:0000256" key="7">
    <source>
        <dbReference type="SAM" id="MobiDB-lite"/>
    </source>
</evidence>
<feature type="domain" description="SDA1 middle" evidence="8">
    <location>
        <begin position="456"/>
        <end position="507"/>
    </location>
</feature>
<proteinExistence type="inferred from homology"/>
<evidence type="ECO:0000259" key="8">
    <source>
        <dbReference type="Pfam" id="PF05285"/>
    </source>
</evidence>
<dbReference type="PANTHER" id="PTHR12730">
    <property type="entry name" value="HSDA/SDA1-RELATED"/>
    <property type="match status" value="1"/>
</dbReference>
<dbReference type="SUPFAM" id="SSF48371">
    <property type="entry name" value="ARM repeat"/>
    <property type="match status" value="1"/>
</dbReference>
<dbReference type="InterPro" id="IPR027312">
    <property type="entry name" value="Sda1"/>
</dbReference>
<dbReference type="InterPro" id="IPR007949">
    <property type="entry name" value="SDA1_MD"/>
</dbReference>
<evidence type="ECO:0000256" key="1">
    <source>
        <dbReference type="ARBA" id="ARBA00005783"/>
    </source>
</evidence>
<evidence type="ECO:0000313" key="11">
    <source>
        <dbReference type="EMBL" id="CAG8543846.1"/>
    </source>
</evidence>
<evidence type="ECO:0000256" key="2">
    <source>
        <dbReference type="ARBA" id="ARBA00022448"/>
    </source>
</evidence>
<sequence>MGKRNRAATLPTNLPQLQNLIKRDPVSYKEDFLQQFRHYESQLTIFKLKPDEDAEDFGSLVTFISQVDNKKEEKGPRVYAKYLWFSMKEFDVAQCYPEETKAFPQQIIDILSENYQIMHPELRRTLAQGTSGSGGDLARQGKELFKQEMSENAVAAKKSLDVCIELYKKNVWSDDKTVNVIAEACFHPVTKIKVTALKFFLGSNEEEESGSSSEDDVVDIRKLQHINHINKKTKSKARKMEKALATMRKKAKQKHKAESFNFSALHLLNDPQGFAEKLFSILQQSSNNDRFEVKLMTMNLISRIIGIHKLMLLGFYPYIIRYLQPHQRDVTLVLAILAQATHELVPPDVLEPVVKAIANGFVNDRCAAEVMIAGLNAIREICTRQPLAIDATLLQDLTEYKSDRTKGVMMAARSLIALYRELNPELLHRKDRGRTVSMNMKDYKPLQYGEVKVVTEEVTDEVTGEKRKLDSTQHEELSDVVDVNTIIGPRKKAKQDYEERVESVRAGREGREKYGAHKDKRAEGSSTTNKEKIRNKAFMMVVHKRNTLTMKKMSLRKKQIQLRKQQAKKKR</sequence>
<evidence type="ECO:0000256" key="6">
    <source>
        <dbReference type="RuleBase" id="RU365057"/>
    </source>
</evidence>
<keyword evidence="5 6" id="KW-0539">Nucleus</keyword>
<dbReference type="AlphaFoldDB" id="A0A9N9FM57"/>
<dbReference type="GO" id="GO:0042273">
    <property type="term" value="P:ribosomal large subunit biogenesis"/>
    <property type="evidence" value="ECO:0007669"/>
    <property type="project" value="UniProtKB-UniRule"/>
</dbReference>
<dbReference type="PANTHER" id="PTHR12730:SF0">
    <property type="entry name" value="PROTEIN SDA1 HOMOLOG"/>
    <property type="match status" value="1"/>
</dbReference>
<feature type="domain" description="SDA1 C-terminal" evidence="10">
    <location>
        <begin position="525"/>
        <end position="571"/>
    </location>
</feature>
<dbReference type="Pfam" id="PF08158">
    <property type="entry name" value="SDA1_HEAT"/>
    <property type="match status" value="2"/>
</dbReference>
<evidence type="ECO:0000259" key="10">
    <source>
        <dbReference type="Pfam" id="PF21638"/>
    </source>
</evidence>
<gene>
    <name evidence="11" type="ORF">POCULU_LOCUS4672</name>
</gene>
<dbReference type="Proteomes" id="UP000789572">
    <property type="component" value="Unassembled WGS sequence"/>
</dbReference>
<dbReference type="InterPro" id="IPR012977">
    <property type="entry name" value="SDA1_N"/>
</dbReference>
<evidence type="ECO:0000256" key="5">
    <source>
        <dbReference type="ARBA" id="ARBA00023242"/>
    </source>
</evidence>
<feature type="region of interest" description="Disordered" evidence="7">
    <location>
        <begin position="497"/>
        <end position="532"/>
    </location>
</feature>
<evidence type="ECO:0000256" key="3">
    <source>
        <dbReference type="ARBA" id="ARBA00022517"/>
    </source>
</evidence>
<comment type="function">
    <text evidence="6">Required for 60S pre-ribosomal subunits export to the cytoplasm.</text>
</comment>
<dbReference type="GO" id="GO:0005730">
    <property type="term" value="C:nucleolus"/>
    <property type="evidence" value="ECO:0007669"/>
    <property type="project" value="UniProtKB-SubCell"/>
</dbReference>
<dbReference type="InterPro" id="IPR048292">
    <property type="entry name" value="SDA1_C"/>
</dbReference>
<dbReference type="OrthoDB" id="2196187at2759"/>
<comment type="subcellular location">
    <subcellularLocation>
        <location evidence="6">Nucleus</location>
        <location evidence="6">Nucleolus</location>
    </subcellularLocation>
</comment>
<reference evidence="11" key="1">
    <citation type="submission" date="2021-06" db="EMBL/GenBank/DDBJ databases">
        <authorList>
            <person name="Kallberg Y."/>
            <person name="Tangrot J."/>
            <person name="Rosling A."/>
        </authorList>
    </citation>
    <scope>NUCLEOTIDE SEQUENCE</scope>
    <source>
        <strain evidence="11">IA702</strain>
    </source>
</reference>
<dbReference type="EMBL" id="CAJVPJ010000624">
    <property type="protein sequence ID" value="CAG8543846.1"/>
    <property type="molecule type" value="Genomic_DNA"/>
</dbReference>
<comment type="similarity">
    <text evidence="1 6">Belongs to the SDA1 family.</text>
</comment>
<evidence type="ECO:0000313" key="12">
    <source>
        <dbReference type="Proteomes" id="UP000789572"/>
    </source>
</evidence>
<evidence type="ECO:0000259" key="9">
    <source>
        <dbReference type="Pfam" id="PF08158"/>
    </source>
</evidence>
<organism evidence="11 12">
    <name type="scientific">Paraglomus occultum</name>
    <dbReference type="NCBI Taxonomy" id="144539"/>
    <lineage>
        <taxon>Eukaryota</taxon>
        <taxon>Fungi</taxon>
        <taxon>Fungi incertae sedis</taxon>
        <taxon>Mucoromycota</taxon>
        <taxon>Glomeromycotina</taxon>
        <taxon>Glomeromycetes</taxon>
        <taxon>Paraglomerales</taxon>
        <taxon>Paraglomeraceae</taxon>
        <taxon>Paraglomus</taxon>
    </lineage>
</organism>
<protein>
    <recommendedName>
        <fullName evidence="6">Protein SDA1</fullName>
    </recommendedName>
</protein>
<comment type="caution">
    <text evidence="11">The sequence shown here is derived from an EMBL/GenBank/DDBJ whole genome shotgun (WGS) entry which is preliminary data.</text>
</comment>
<feature type="domain" description="SDA1 N-terminal" evidence="9">
    <location>
        <begin position="92"/>
        <end position="128"/>
    </location>
</feature>
<name>A0A9N9FM57_9GLOM</name>
<dbReference type="Pfam" id="PF21638">
    <property type="entry name" value="SDA1_C"/>
    <property type="match status" value="1"/>
</dbReference>